<evidence type="ECO:0000313" key="1">
    <source>
        <dbReference type="EMBL" id="KAF1914197.1"/>
    </source>
</evidence>
<dbReference type="AlphaFoldDB" id="A0A6A5QJG2"/>
<keyword evidence="2" id="KW-1185">Reference proteome</keyword>
<organism evidence="1 2">
    <name type="scientific">Ampelomyces quisqualis</name>
    <name type="common">Powdery mildew agent</name>
    <dbReference type="NCBI Taxonomy" id="50730"/>
    <lineage>
        <taxon>Eukaryota</taxon>
        <taxon>Fungi</taxon>
        <taxon>Dikarya</taxon>
        <taxon>Ascomycota</taxon>
        <taxon>Pezizomycotina</taxon>
        <taxon>Dothideomycetes</taxon>
        <taxon>Pleosporomycetidae</taxon>
        <taxon>Pleosporales</taxon>
        <taxon>Pleosporineae</taxon>
        <taxon>Phaeosphaeriaceae</taxon>
        <taxon>Ampelomyces</taxon>
    </lineage>
</organism>
<gene>
    <name evidence="1" type="ORF">BDU57DRAFT_286111</name>
</gene>
<reference evidence="1" key="1">
    <citation type="journal article" date="2020" name="Stud. Mycol.">
        <title>101 Dothideomycetes genomes: a test case for predicting lifestyles and emergence of pathogens.</title>
        <authorList>
            <person name="Haridas S."/>
            <person name="Albert R."/>
            <person name="Binder M."/>
            <person name="Bloem J."/>
            <person name="Labutti K."/>
            <person name="Salamov A."/>
            <person name="Andreopoulos B."/>
            <person name="Baker S."/>
            <person name="Barry K."/>
            <person name="Bills G."/>
            <person name="Bluhm B."/>
            <person name="Cannon C."/>
            <person name="Castanera R."/>
            <person name="Culley D."/>
            <person name="Daum C."/>
            <person name="Ezra D."/>
            <person name="Gonzalez J."/>
            <person name="Henrissat B."/>
            <person name="Kuo A."/>
            <person name="Liang C."/>
            <person name="Lipzen A."/>
            <person name="Lutzoni F."/>
            <person name="Magnuson J."/>
            <person name="Mondo S."/>
            <person name="Nolan M."/>
            <person name="Ohm R."/>
            <person name="Pangilinan J."/>
            <person name="Park H.-J."/>
            <person name="Ramirez L."/>
            <person name="Alfaro M."/>
            <person name="Sun H."/>
            <person name="Tritt A."/>
            <person name="Yoshinaga Y."/>
            <person name="Zwiers L.-H."/>
            <person name="Turgeon B."/>
            <person name="Goodwin S."/>
            <person name="Spatafora J."/>
            <person name="Crous P."/>
            <person name="Grigoriev I."/>
        </authorList>
    </citation>
    <scope>NUCLEOTIDE SEQUENCE</scope>
    <source>
        <strain evidence="1">HMLAC05119</strain>
    </source>
</reference>
<dbReference type="EMBL" id="ML979137">
    <property type="protein sequence ID" value="KAF1914197.1"/>
    <property type="molecule type" value="Genomic_DNA"/>
</dbReference>
<evidence type="ECO:0000313" key="2">
    <source>
        <dbReference type="Proteomes" id="UP000800096"/>
    </source>
</evidence>
<protein>
    <submittedName>
        <fullName evidence="1">Uncharacterized protein</fullName>
    </submittedName>
</protein>
<dbReference type="PROSITE" id="PS51257">
    <property type="entry name" value="PROKAR_LIPOPROTEIN"/>
    <property type="match status" value="1"/>
</dbReference>
<sequence length="103" mass="11596">MRLVLILGDAERWHLQHCLIASMVGSCFGQCQGLLVQLNIRSPGFGGQDSTVALRRRLRHWSASGTNQVLARDNGECGHLGNFMSPFSKEWRRGALNTRQWMT</sequence>
<name>A0A6A5QJG2_AMPQU</name>
<accession>A0A6A5QJG2</accession>
<proteinExistence type="predicted"/>
<dbReference type="Proteomes" id="UP000800096">
    <property type="component" value="Unassembled WGS sequence"/>
</dbReference>